<dbReference type="GO" id="GO:0140662">
    <property type="term" value="F:ATP-dependent protein folding chaperone"/>
    <property type="evidence" value="ECO:0007669"/>
    <property type="project" value="InterPro"/>
</dbReference>
<dbReference type="OrthoDB" id="2401965at2759"/>
<proteinExistence type="inferred from homology"/>
<dbReference type="SUPFAM" id="SSF53067">
    <property type="entry name" value="Actin-like ATPase domain"/>
    <property type="match status" value="2"/>
</dbReference>
<dbReference type="InterPro" id="IPR043129">
    <property type="entry name" value="ATPase_NBD"/>
</dbReference>
<name>A0A2A2LYZ1_9BILA</name>
<evidence type="ECO:0000313" key="4">
    <source>
        <dbReference type="EMBL" id="PAV91410.1"/>
    </source>
</evidence>
<dbReference type="PRINTS" id="PR00301">
    <property type="entry name" value="HEATSHOCK70"/>
</dbReference>
<gene>
    <name evidence="4" type="ORF">WR25_06395</name>
</gene>
<dbReference type="GO" id="GO:0005524">
    <property type="term" value="F:ATP binding"/>
    <property type="evidence" value="ECO:0007669"/>
    <property type="project" value="UniProtKB-KW"/>
</dbReference>
<dbReference type="Gene3D" id="3.30.420.40">
    <property type="match status" value="3"/>
</dbReference>
<evidence type="ECO:0000313" key="5">
    <source>
        <dbReference type="Proteomes" id="UP000218231"/>
    </source>
</evidence>
<evidence type="ECO:0000256" key="2">
    <source>
        <dbReference type="ARBA" id="ARBA00022741"/>
    </source>
</evidence>
<dbReference type="Gene3D" id="3.30.30.30">
    <property type="match status" value="1"/>
</dbReference>
<dbReference type="EMBL" id="LIAE01006319">
    <property type="protein sequence ID" value="PAV91410.1"/>
    <property type="molecule type" value="Genomic_DNA"/>
</dbReference>
<comment type="similarity">
    <text evidence="1">Belongs to the heat shock protein 70 family.</text>
</comment>
<keyword evidence="3" id="KW-0067">ATP-binding</keyword>
<reference evidence="4 5" key="1">
    <citation type="journal article" date="2017" name="Curr. Biol.">
        <title>Genome architecture and evolution of a unichromosomal asexual nematode.</title>
        <authorList>
            <person name="Fradin H."/>
            <person name="Zegar C."/>
            <person name="Gutwein M."/>
            <person name="Lucas J."/>
            <person name="Kovtun M."/>
            <person name="Corcoran D."/>
            <person name="Baugh L.R."/>
            <person name="Kiontke K."/>
            <person name="Gunsalus K."/>
            <person name="Fitch D.H."/>
            <person name="Piano F."/>
        </authorList>
    </citation>
    <scope>NUCLEOTIDE SEQUENCE [LARGE SCALE GENOMIC DNA]</scope>
    <source>
        <strain evidence="4">PF1309</strain>
    </source>
</reference>
<keyword evidence="2" id="KW-0547">Nucleotide-binding</keyword>
<dbReference type="PANTHER" id="PTHR19375">
    <property type="entry name" value="HEAT SHOCK PROTEIN 70KDA"/>
    <property type="match status" value="1"/>
</dbReference>
<comment type="caution">
    <text evidence="4">The sequence shown here is derived from an EMBL/GenBank/DDBJ whole genome shotgun (WGS) entry which is preliminary data.</text>
</comment>
<organism evidence="4 5">
    <name type="scientific">Diploscapter pachys</name>
    <dbReference type="NCBI Taxonomy" id="2018661"/>
    <lineage>
        <taxon>Eukaryota</taxon>
        <taxon>Metazoa</taxon>
        <taxon>Ecdysozoa</taxon>
        <taxon>Nematoda</taxon>
        <taxon>Chromadorea</taxon>
        <taxon>Rhabditida</taxon>
        <taxon>Rhabditina</taxon>
        <taxon>Rhabditomorpha</taxon>
        <taxon>Rhabditoidea</taxon>
        <taxon>Rhabditidae</taxon>
        <taxon>Diploscapter</taxon>
    </lineage>
</organism>
<accession>A0A2A2LYZ1</accession>
<protein>
    <submittedName>
        <fullName evidence="4">Uncharacterized protein</fullName>
    </submittedName>
</protein>
<keyword evidence="5" id="KW-1185">Reference proteome</keyword>
<dbReference type="Pfam" id="PF00012">
    <property type="entry name" value="HSP70"/>
    <property type="match status" value="2"/>
</dbReference>
<evidence type="ECO:0000256" key="1">
    <source>
        <dbReference type="ARBA" id="ARBA00007381"/>
    </source>
</evidence>
<sequence>MVYIGINLGTTYSCVSVIEDGKPVVIVSDDGRSTIPSAVAYCESGILVGHPALSCNTDPSNILYDSKRLIGWKFLANLPIAGNRNLWTFNVDTRDDFCGYVLNKGKPNERFIKAEEVSAEILKSLKAAAEILVGGSTRIPKIQELLSHKFGQTRLRYNVNPEEAVAHGAAIIADALELLMDGMLIRYIDYQTMNRNGLKLERFQKDEIYSESRR</sequence>
<dbReference type="InterPro" id="IPR013126">
    <property type="entry name" value="Hsp_70_fam"/>
</dbReference>
<dbReference type="Proteomes" id="UP000218231">
    <property type="component" value="Unassembled WGS sequence"/>
</dbReference>
<dbReference type="AlphaFoldDB" id="A0A2A2LYZ1"/>
<evidence type="ECO:0000256" key="3">
    <source>
        <dbReference type="ARBA" id="ARBA00022840"/>
    </source>
</evidence>